<protein>
    <recommendedName>
        <fullName evidence="4">Porin domain-containing protein</fullName>
    </recommendedName>
</protein>
<dbReference type="Proteomes" id="UP001200557">
    <property type="component" value="Unassembled WGS sequence"/>
</dbReference>
<reference evidence="2 3" key="1">
    <citation type="submission" date="2022-01" db="EMBL/GenBank/DDBJ databases">
        <title>Octadecabacter sp. nov., isolated from a marine alga.</title>
        <authorList>
            <person name="Jin M.S."/>
            <person name="Kim H.M."/>
            <person name="Han D.M."/>
            <person name="Jung J.J."/>
            <person name="Jeon C.O."/>
        </authorList>
    </citation>
    <scope>NUCLEOTIDE SEQUENCE [LARGE SCALE GENOMIC DNA]</scope>
    <source>
        <strain evidence="2 3">G9-8</strain>
    </source>
</reference>
<evidence type="ECO:0000256" key="1">
    <source>
        <dbReference type="SAM" id="SignalP"/>
    </source>
</evidence>
<feature type="chain" id="PRO_5045090752" description="Porin domain-containing protein" evidence="1">
    <location>
        <begin position="21"/>
        <end position="259"/>
    </location>
</feature>
<dbReference type="EMBL" id="JAKGAQ010000001">
    <property type="protein sequence ID" value="MCF2870603.1"/>
    <property type="molecule type" value="Genomic_DNA"/>
</dbReference>
<evidence type="ECO:0000313" key="2">
    <source>
        <dbReference type="EMBL" id="MCF2870603.1"/>
    </source>
</evidence>
<proteinExistence type="predicted"/>
<gene>
    <name evidence="2" type="ORF">L0664_05955</name>
</gene>
<evidence type="ECO:0000313" key="3">
    <source>
        <dbReference type="Proteomes" id="UP001200557"/>
    </source>
</evidence>
<sequence length="259" mass="27168">MLKRALPIALCLMLPLCAQAQSSLGIQSFSGELSYGTTDRGQTIASADAQIGVNITEVHGLQLDIGLADTGTIVAGTLGAHLYMQPVASQKYGLFASLTDADEFSVQYVNAGIEGRIAVSPATTVEARFGIGGTTGMGGTATDQWDYVFAGAGVLHNLTDTMTLTARVDIAEFDEGPFSAIGLDSQLRLSHSPRGSNFELWGELRNASLYGQNAAPAITSVGLGVTLNLGNAGESLIDRPFQNADPLDQLISRGIVRLY</sequence>
<keyword evidence="3" id="KW-1185">Reference proteome</keyword>
<accession>A0ABS9CX37</accession>
<name>A0ABS9CX37_9RHOB</name>
<dbReference type="RefSeq" id="WP_235224701.1">
    <property type="nucleotide sequence ID" value="NZ_JAKGAQ010000001.1"/>
</dbReference>
<comment type="caution">
    <text evidence="2">The sequence shown here is derived from an EMBL/GenBank/DDBJ whole genome shotgun (WGS) entry which is preliminary data.</text>
</comment>
<keyword evidence="1" id="KW-0732">Signal</keyword>
<organism evidence="2 3">
    <name type="scientific">Octadecabacter dasysiphoniae</name>
    <dbReference type="NCBI Taxonomy" id="2909341"/>
    <lineage>
        <taxon>Bacteria</taxon>
        <taxon>Pseudomonadati</taxon>
        <taxon>Pseudomonadota</taxon>
        <taxon>Alphaproteobacteria</taxon>
        <taxon>Rhodobacterales</taxon>
        <taxon>Roseobacteraceae</taxon>
        <taxon>Octadecabacter</taxon>
    </lineage>
</organism>
<feature type="signal peptide" evidence="1">
    <location>
        <begin position="1"/>
        <end position="20"/>
    </location>
</feature>
<evidence type="ECO:0008006" key="4">
    <source>
        <dbReference type="Google" id="ProtNLM"/>
    </source>
</evidence>